<sequence length="276" mass="29160">MKRLALCISFLSVLVMLLVPYTVEAAKFPQPTQDFYVADYANILDGKTKEMIMSVNYAYQKESEKPQIVVATVDSFDGLSKEEYANQLFNKWEIGNKSSDNGILILLSTGEREIKIEVGYGLEGAVTDGTAGEILDHNLSYLKKDDFSAGLSNIFSEVALKVNQEYDYKDETIFKNYTDEMNTAKSSMDANNSNRLSPGMIALIVIGVITFIIIGGINGRGRGGGPRGPYNSGRRGGGPFIGGGGSFGGGSRGSGGGFGGFGGGGSSGGGGAGRGF</sequence>
<dbReference type="RefSeq" id="WP_007475475.1">
    <property type="nucleotide sequence ID" value="NZ_UAWT01000005.1"/>
</dbReference>
<proteinExistence type="predicted"/>
<evidence type="ECO:0000256" key="2">
    <source>
        <dbReference type="SAM" id="Phobius"/>
    </source>
</evidence>
<evidence type="ECO:0000256" key="1">
    <source>
        <dbReference type="SAM" id="MobiDB-lite"/>
    </source>
</evidence>
<dbReference type="InterPro" id="IPR007621">
    <property type="entry name" value="TPM_dom"/>
</dbReference>
<protein>
    <submittedName>
        <fullName evidence="5">Domain of uncharacterized function (DUF477)</fullName>
    </submittedName>
</protein>
<dbReference type="PANTHER" id="PTHR30373:SF2">
    <property type="entry name" value="UPF0603 PROTEIN YGCG"/>
    <property type="match status" value="1"/>
</dbReference>
<dbReference type="Proteomes" id="UP000250257">
    <property type="component" value="Unassembled WGS sequence"/>
</dbReference>
<evidence type="ECO:0000259" key="4">
    <source>
        <dbReference type="Pfam" id="PF04536"/>
    </source>
</evidence>
<accession>A0A2X3GFS5</accession>
<evidence type="ECO:0000256" key="3">
    <source>
        <dbReference type="SAM" id="SignalP"/>
    </source>
</evidence>
<keyword evidence="2" id="KW-1133">Transmembrane helix</keyword>
<evidence type="ECO:0000313" key="5">
    <source>
        <dbReference type="EMBL" id="SQC66928.1"/>
    </source>
</evidence>
<feature type="transmembrane region" description="Helical" evidence="2">
    <location>
        <begin position="196"/>
        <end position="217"/>
    </location>
</feature>
<feature type="domain" description="TPM" evidence="4">
    <location>
        <begin position="37"/>
        <end position="158"/>
    </location>
</feature>
<dbReference type="STRING" id="1214117.LFLEISCH_09302"/>
<feature type="chain" id="PRO_5015894155" evidence="3">
    <location>
        <begin position="26"/>
        <end position="276"/>
    </location>
</feature>
<name>A0A2X3GFS5_9LIST</name>
<dbReference type="Gene3D" id="3.10.310.50">
    <property type="match status" value="1"/>
</dbReference>
<feature type="compositionally biased region" description="Gly residues" evidence="1">
    <location>
        <begin position="234"/>
        <end position="246"/>
    </location>
</feature>
<evidence type="ECO:0000313" key="6">
    <source>
        <dbReference type="Proteomes" id="UP000250257"/>
    </source>
</evidence>
<keyword evidence="2" id="KW-0812">Transmembrane</keyword>
<dbReference type="Pfam" id="PF04536">
    <property type="entry name" value="TPM_phosphatase"/>
    <property type="match status" value="1"/>
</dbReference>
<keyword evidence="2" id="KW-0472">Membrane</keyword>
<dbReference type="EMBL" id="UAWT01000005">
    <property type="protein sequence ID" value="SQC66928.1"/>
    <property type="molecule type" value="Genomic_DNA"/>
</dbReference>
<keyword evidence="3" id="KW-0732">Signal</keyword>
<dbReference type="PANTHER" id="PTHR30373">
    <property type="entry name" value="UPF0603 PROTEIN YGCG"/>
    <property type="match status" value="1"/>
</dbReference>
<feature type="region of interest" description="Disordered" evidence="1">
    <location>
        <begin position="222"/>
        <end position="246"/>
    </location>
</feature>
<organism evidence="5 6">
    <name type="scientific">Listeria fleischmannii subsp. fleischmannii</name>
    <dbReference type="NCBI Taxonomy" id="1671902"/>
    <lineage>
        <taxon>Bacteria</taxon>
        <taxon>Bacillati</taxon>
        <taxon>Bacillota</taxon>
        <taxon>Bacilli</taxon>
        <taxon>Bacillales</taxon>
        <taxon>Listeriaceae</taxon>
        <taxon>Listeria</taxon>
    </lineage>
</organism>
<feature type="signal peptide" evidence="3">
    <location>
        <begin position="1"/>
        <end position="25"/>
    </location>
</feature>
<dbReference type="AlphaFoldDB" id="A0A2X3GFS5"/>
<gene>
    <name evidence="5" type="ORF">NCTC13940_00596</name>
</gene>
<reference evidence="5 6" key="1">
    <citation type="submission" date="2018-06" db="EMBL/GenBank/DDBJ databases">
        <authorList>
            <consortium name="Pathogen Informatics"/>
            <person name="Doyle S."/>
        </authorList>
    </citation>
    <scope>NUCLEOTIDE SEQUENCE [LARGE SCALE GENOMIC DNA]</scope>
    <source>
        <strain evidence="5 6">NCTC13940</strain>
    </source>
</reference>